<organism evidence="2 3">
    <name type="scientific">Ranatra chinensis</name>
    <dbReference type="NCBI Taxonomy" id="642074"/>
    <lineage>
        <taxon>Eukaryota</taxon>
        <taxon>Metazoa</taxon>
        <taxon>Ecdysozoa</taxon>
        <taxon>Arthropoda</taxon>
        <taxon>Hexapoda</taxon>
        <taxon>Insecta</taxon>
        <taxon>Pterygota</taxon>
        <taxon>Neoptera</taxon>
        <taxon>Paraneoptera</taxon>
        <taxon>Hemiptera</taxon>
        <taxon>Heteroptera</taxon>
        <taxon>Panheteroptera</taxon>
        <taxon>Nepomorpha</taxon>
        <taxon>Nepidae</taxon>
        <taxon>Ranatrinae</taxon>
        <taxon>Ranatra</taxon>
    </lineage>
</organism>
<accession>A0ABD0Z628</accession>
<sequence length="178" mass="20035">MASKRRNMFQKNKTQETTENGGAVQNLAWGQSSAGSRRGDAHWGKGLTVLPHMLTVSRRARDKYMGFFENNCNPTPGCEIVQFRPPQQGATLTPLVPWEMETELGKTSWSRINIQSSGKRVPRNITPPNYDVRLDVWPPSNSDGASAACGVALTWTHGCVCGWFLMARWWWCVGRRPR</sequence>
<gene>
    <name evidence="2" type="ORF">AAG570_006954</name>
</gene>
<evidence type="ECO:0000256" key="1">
    <source>
        <dbReference type="SAM" id="MobiDB-lite"/>
    </source>
</evidence>
<dbReference type="AlphaFoldDB" id="A0ABD0Z628"/>
<dbReference type="Proteomes" id="UP001558652">
    <property type="component" value="Unassembled WGS sequence"/>
</dbReference>
<keyword evidence="3" id="KW-1185">Reference proteome</keyword>
<dbReference type="EMBL" id="JBFDAA010000002">
    <property type="protein sequence ID" value="KAL1139977.1"/>
    <property type="molecule type" value="Genomic_DNA"/>
</dbReference>
<comment type="caution">
    <text evidence="2">The sequence shown here is derived from an EMBL/GenBank/DDBJ whole genome shotgun (WGS) entry which is preliminary data.</text>
</comment>
<feature type="compositionally biased region" description="Polar residues" evidence="1">
    <location>
        <begin position="9"/>
        <end position="20"/>
    </location>
</feature>
<proteinExistence type="predicted"/>
<evidence type="ECO:0000313" key="3">
    <source>
        <dbReference type="Proteomes" id="UP001558652"/>
    </source>
</evidence>
<protein>
    <submittedName>
        <fullName evidence="2">Uncharacterized protein</fullName>
    </submittedName>
</protein>
<evidence type="ECO:0000313" key="2">
    <source>
        <dbReference type="EMBL" id="KAL1139977.1"/>
    </source>
</evidence>
<name>A0ABD0Z628_9HEMI</name>
<feature type="region of interest" description="Disordered" evidence="1">
    <location>
        <begin position="1"/>
        <end position="26"/>
    </location>
</feature>
<reference evidence="2 3" key="1">
    <citation type="submission" date="2024-07" db="EMBL/GenBank/DDBJ databases">
        <title>Chromosome-level genome assembly of the water stick insect Ranatra chinensis (Heteroptera: Nepidae).</title>
        <authorList>
            <person name="Liu X."/>
        </authorList>
    </citation>
    <scope>NUCLEOTIDE SEQUENCE [LARGE SCALE GENOMIC DNA]</scope>
    <source>
        <strain evidence="2">Cailab_2021Rc</strain>
        <tissue evidence="2">Muscle</tissue>
    </source>
</reference>